<dbReference type="NCBIfam" id="NF033564">
    <property type="entry name" value="transpos_ISAs1"/>
    <property type="match status" value="1"/>
</dbReference>
<accession>A0ABU5EU74</accession>
<evidence type="ECO:0000313" key="4">
    <source>
        <dbReference type="Proteomes" id="UP001272242"/>
    </source>
</evidence>
<feature type="region of interest" description="Disordered" evidence="1">
    <location>
        <begin position="60"/>
        <end position="79"/>
    </location>
</feature>
<feature type="compositionally biased region" description="Polar residues" evidence="1">
    <location>
        <begin position="66"/>
        <end position="76"/>
    </location>
</feature>
<dbReference type="PANTHER" id="PTHR30298:SF0">
    <property type="entry name" value="PROTEIN YBFL-RELATED"/>
    <property type="match status" value="1"/>
</dbReference>
<protein>
    <submittedName>
        <fullName evidence="3">ISAs1 family transposase</fullName>
    </submittedName>
</protein>
<organism evidence="3 4">
    <name type="scientific">Gemmata algarum</name>
    <dbReference type="NCBI Taxonomy" id="2975278"/>
    <lineage>
        <taxon>Bacteria</taxon>
        <taxon>Pseudomonadati</taxon>
        <taxon>Planctomycetota</taxon>
        <taxon>Planctomycetia</taxon>
        <taxon>Gemmatales</taxon>
        <taxon>Gemmataceae</taxon>
        <taxon>Gemmata</taxon>
    </lineage>
</organism>
<sequence>MPARSLYEELSTIPDPRGLQGRIHPLPAVLGLVALAVLMGRTGLQGIAQFGRQYGPPLAHARRFRSGQTPSASTRSRPLRRIDPQQLEAALGRWIAGPLDPAGPAHVAPDGQCRPGSRDGDVPGQHRVAAYAPHAAAVLGQVRVDAKTNEHTAALALLGVVPVGGSVLTGDAMFGPRDVAAAVVDGRGHYVRVAKDNQPGLVADIEAGLGFEGAARGLAAATSP</sequence>
<gene>
    <name evidence="3" type="ORF">R5W23_006034</name>
</gene>
<dbReference type="Pfam" id="PF13808">
    <property type="entry name" value="DDE_Tnp_1_assoc"/>
    <property type="match status" value="1"/>
</dbReference>
<dbReference type="InterPro" id="IPR032806">
    <property type="entry name" value="YbfD_N"/>
</dbReference>
<dbReference type="RefSeq" id="WP_320685731.1">
    <property type="nucleotide sequence ID" value="NZ_JAXBLV010000064.1"/>
</dbReference>
<comment type="caution">
    <text evidence="3">The sequence shown here is derived from an EMBL/GenBank/DDBJ whole genome shotgun (WGS) entry which is preliminary data.</text>
</comment>
<feature type="domain" description="H repeat-associated protein N-terminal" evidence="2">
    <location>
        <begin position="8"/>
        <end position="95"/>
    </location>
</feature>
<evidence type="ECO:0000313" key="3">
    <source>
        <dbReference type="EMBL" id="MDY3558861.1"/>
    </source>
</evidence>
<proteinExistence type="predicted"/>
<dbReference type="InterPro" id="IPR051698">
    <property type="entry name" value="Transposase_11-like"/>
</dbReference>
<name>A0ABU5EU74_9BACT</name>
<keyword evidence="4" id="KW-1185">Reference proteome</keyword>
<evidence type="ECO:0000259" key="2">
    <source>
        <dbReference type="Pfam" id="PF13808"/>
    </source>
</evidence>
<dbReference type="InterPro" id="IPR047647">
    <property type="entry name" value="ISAs1_transpos"/>
</dbReference>
<dbReference type="Proteomes" id="UP001272242">
    <property type="component" value="Unassembled WGS sequence"/>
</dbReference>
<reference evidence="4" key="1">
    <citation type="journal article" date="2023" name="Mar. Drugs">
        <title>Gemmata algarum, a Novel Planctomycete Isolated from an Algal Mat, Displays Antimicrobial Activity.</title>
        <authorList>
            <person name="Kumar G."/>
            <person name="Kallscheuer N."/>
            <person name="Kashif M."/>
            <person name="Ahamad S."/>
            <person name="Jagadeeshwari U."/>
            <person name="Pannikurungottu S."/>
            <person name="Haufschild T."/>
            <person name="Kabuu M."/>
            <person name="Sasikala C."/>
            <person name="Jogler C."/>
            <person name="Ramana C."/>
        </authorList>
    </citation>
    <scope>NUCLEOTIDE SEQUENCE [LARGE SCALE GENOMIC DNA]</scope>
    <source>
        <strain evidence="4">JC673</strain>
    </source>
</reference>
<dbReference type="EMBL" id="JAXBLV010000064">
    <property type="protein sequence ID" value="MDY3558861.1"/>
    <property type="molecule type" value="Genomic_DNA"/>
</dbReference>
<evidence type="ECO:0000256" key="1">
    <source>
        <dbReference type="SAM" id="MobiDB-lite"/>
    </source>
</evidence>
<feature type="region of interest" description="Disordered" evidence="1">
    <location>
        <begin position="101"/>
        <end position="120"/>
    </location>
</feature>
<dbReference type="PANTHER" id="PTHR30298">
    <property type="entry name" value="H REPEAT-ASSOCIATED PREDICTED TRANSPOSASE"/>
    <property type="match status" value="1"/>
</dbReference>